<dbReference type="PANTHER" id="PTHR12246">
    <property type="entry name" value="PALMITOYLTRANSFERASE ZDHHC16"/>
    <property type="match status" value="1"/>
</dbReference>
<sequence>MSYVINIQDSTDMAAHCHISNGSTFSTSVKNGSHHGRHTQSSDSGLGIWEIINPYFLHQWMPYFFFGEVVFMYSVGCFFALPRLYPETVHIHQVIGTFFLYEIVVNWWFIHRTDSSFKVSEYPKEKLATGPYPFEVPEIIQQNKLVPIIQAHINTSHYPYWQWSPCLSCKWWRPPRCHHCKLCGGCILKRDHHCFFARNCIGLKNLRYFLVFLFYTCVACAFTVFHGVNFLLQFYWADMSYLDLVPMLSFLRSILGSNTTLAQVGVMVIMGYGLLALSLLSFMHFIDACFSLVVGKTGFELENNIDVKDPRSVTKKLQSVFGPHWQYAFILPTPYFLSPAIEDPYNWSYLIPPKKKNPVIQLVDP</sequence>
<keyword evidence="4 7" id="KW-1133">Transmembrane helix</keyword>
<evidence type="ECO:0000256" key="4">
    <source>
        <dbReference type="ARBA" id="ARBA00022989"/>
    </source>
</evidence>
<protein>
    <recommendedName>
        <fullName evidence="7">Palmitoyltransferase</fullName>
        <ecNumber evidence="7">2.3.1.225</ecNumber>
    </recommendedName>
</protein>
<evidence type="ECO:0000256" key="2">
    <source>
        <dbReference type="ARBA" id="ARBA00022679"/>
    </source>
</evidence>
<keyword evidence="3 7" id="KW-0812">Transmembrane</keyword>
<evidence type="ECO:0000313" key="9">
    <source>
        <dbReference type="EnsemblMetazoa" id="G35447.1:cds"/>
    </source>
</evidence>
<evidence type="ECO:0000256" key="3">
    <source>
        <dbReference type="ARBA" id="ARBA00022692"/>
    </source>
</evidence>
<keyword evidence="2 7" id="KW-0808">Transferase</keyword>
<dbReference type="PROSITE" id="PS50216">
    <property type="entry name" value="DHHC"/>
    <property type="match status" value="1"/>
</dbReference>
<dbReference type="GO" id="GO:0019706">
    <property type="term" value="F:protein-cysteine S-palmitoyltransferase activity"/>
    <property type="evidence" value="ECO:0007669"/>
    <property type="project" value="UniProtKB-EC"/>
</dbReference>
<keyword evidence="10" id="KW-1185">Reference proteome</keyword>
<comment type="domain">
    <text evidence="7">The DHHC domain is required for palmitoyltransferase activity.</text>
</comment>
<evidence type="ECO:0000313" key="10">
    <source>
        <dbReference type="Proteomes" id="UP000005408"/>
    </source>
</evidence>
<dbReference type="EC" id="2.3.1.225" evidence="7"/>
<dbReference type="InterPro" id="IPR001594">
    <property type="entry name" value="Palmitoyltrfase_DHHC"/>
</dbReference>
<evidence type="ECO:0000256" key="7">
    <source>
        <dbReference type="RuleBase" id="RU079119"/>
    </source>
</evidence>
<reference evidence="9" key="1">
    <citation type="submission" date="2022-08" db="UniProtKB">
        <authorList>
            <consortium name="EnsemblMetazoa"/>
        </authorList>
    </citation>
    <scope>IDENTIFICATION</scope>
    <source>
        <strain evidence="9">05x7-T-G4-1.051#20</strain>
    </source>
</reference>
<feature type="transmembrane region" description="Helical" evidence="7">
    <location>
        <begin position="63"/>
        <end position="85"/>
    </location>
</feature>
<accession>A0A8W8MX30</accession>
<dbReference type="EnsemblMetazoa" id="G35447.1">
    <property type="protein sequence ID" value="G35447.1:cds"/>
    <property type="gene ID" value="G35447"/>
</dbReference>
<feature type="transmembrane region" description="Helical" evidence="7">
    <location>
        <begin position="91"/>
        <end position="110"/>
    </location>
</feature>
<dbReference type="Pfam" id="PF01529">
    <property type="entry name" value="DHHC"/>
    <property type="match status" value="1"/>
</dbReference>
<organism evidence="9 10">
    <name type="scientific">Magallana gigas</name>
    <name type="common">Pacific oyster</name>
    <name type="synonym">Crassostrea gigas</name>
    <dbReference type="NCBI Taxonomy" id="29159"/>
    <lineage>
        <taxon>Eukaryota</taxon>
        <taxon>Metazoa</taxon>
        <taxon>Spiralia</taxon>
        <taxon>Lophotrochozoa</taxon>
        <taxon>Mollusca</taxon>
        <taxon>Bivalvia</taxon>
        <taxon>Autobranchia</taxon>
        <taxon>Pteriomorphia</taxon>
        <taxon>Ostreida</taxon>
        <taxon>Ostreoidea</taxon>
        <taxon>Ostreidae</taxon>
        <taxon>Magallana</taxon>
    </lineage>
</organism>
<proteinExistence type="inferred from homology"/>
<dbReference type="AlphaFoldDB" id="A0A8W8MX30"/>
<evidence type="ECO:0000256" key="1">
    <source>
        <dbReference type="ARBA" id="ARBA00004141"/>
    </source>
</evidence>
<evidence type="ECO:0000256" key="6">
    <source>
        <dbReference type="ARBA" id="ARBA00023315"/>
    </source>
</evidence>
<feature type="transmembrane region" description="Helical" evidence="7">
    <location>
        <begin position="264"/>
        <end position="286"/>
    </location>
</feature>
<dbReference type="Proteomes" id="UP000005408">
    <property type="component" value="Unassembled WGS sequence"/>
</dbReference>
<feature type="transmembrane region" description="Helical" evidence="7">
    <location>
        <begin position="208"/>
        <end position="228"/>
    </location>
</feature>
<evidence type="ECO:0000256" key="5">
    <source>
        <dbReference type="ARBA" id="ARBA00023136"/>
    </source>
</evidence>
<evidence type="ECO:0000259" key="8">
    <source>
        <dbReference type="Pfam" id="PF01529"/>
    </source>
</evidence>
<dbReference type="InterPro" id="IPR039859">
    <property type="entry name" value="PFA4/ZDH16/20/ERF2-like"/>
</dbReference>
<keyword evidence="5 7" id="KW-0472">Membrane</keyword>
<comment type="subcellular location">
    <subcellularLocation>
        <location evidence="1">Membrane</location>
        <topology evidence="1">Multi-pass membrane protein</topology>
    </subcellularLocation>
</comment>
<comment type="similarity">
    <text evidence="7">Belongs to the DHHC palmitoyltransferase family.</text>
</comment>
<comment type="catalytic activity">
    <reaction evidence="7">
        <text>L-cysteinyl-[protein] + hexadecanoyl-CoA = S-hexadecanoyl-L-cysteinyl-[protein] + CoA</text>
        <dbReference type="Rhea" id="RHEA:36683"/>
        <dbReference type="Rhea" id="RHEA-COMP:10131"/>
        <dbReference type="Rhea" id="RHEA-COMP:11032"/>
        <dbReference type="ChEBI" id="CHEBI:29950"/>
        <dbReference type="ChEBI" id="CHEBI:57287"/>
        <dbReference type="ChEBI" id="CHEBI:57379"/>
        <dbReference type="ChEBI" id="CHEBI:74151"/>
        <dbReference type="EC" id="2.3.1.225"/>
    </reaction>
</comment>
<keyword evidence="6 7" id="KW-0012">Acyltransferase</keyword>
<name>A0A8W8MX30_MAGGI</name>
<dbReference type="GO" id="GO:0016020">
    <property type="term" value="C:membrane"/>
    <property type="evidence" value="ECO:0007669"/>
    <property type="project" value="UniProtKB-SubCell"/>
</dbReference>
<feature type="domain" description="Palmitoyltransferase DHHC" evidence="8">
    <location>
        <begin position="164"/>
        <end position="288"/>
    </location>
</feature>